<keyword evidence="2" id="KW-1185">Reference proteome</keyword>
<accession>A0AAV7Q6F0</accession>
<reference evidence="1" key="1">
    <citation type="journal article" date="2022" name="bioRxiv">
        <title>Sequencing and chromosome-scale assembly of the giantPleurodeles waltlgenome.</title>
        <authorList>
            <person name="Brown T."/>
            <person name="Elewa A."/>
            <person name="Iarovenko S."/>
            <person name="Subramanian E."/>
            <person name="Araus A.J."/>
            <person name="Petzold A."/>
            <person name="Susuki M."/>
            <person name="Suzuki K.-i.T."/>
            <person name="Hayashi T."/>
            <person name="Toyoda A."/>
            <person name="Oliveira C."/>
            <person name="Osipova E."/>
            <person name="Leigh N.D."/>
            <person name="Simon A."/>
            <person name="Yun M.H."/>
        </authorList>
    </citation>
    <scope>NUCLEOTIDE SEQUENCE</scope>
    <source>
        <strain evidence="1">20211129_DDA</strain>
        <tissue evidence="1">Liver</tissue>
    </source>
</reference>
<dbReference type="Proteomes" id="UP001066276">
    <property type="component" value="Chromosome 6"/>
</dbReference>
<evidence type="ECO:0000313" key="2">
    <source>
        <dbReference type="Proteomes" id="UP001066276"/>
    </source>
</evidence>
<name>A0AAV7Q6F0_PLEWA</name>
<comment type="caution">
    <text evidence="1">The sequence shown here is derived from an EMBL/GenBank/DDBJ whole genome shotgun (WGS) entry which is preliminary data.</text>
</comment>
<evidence type="ECO:0000313" key="1">
    <source>
        <dbReference type="EMBL" id="KAJ1135765.1"/>
    </source>
</evidence>
<organism evidence="1 2">
    <name type="scientific">Pleurodeles waltl</name>
    <name type="common">Iberian ribbed newt</name>
    <dbReference type="NCBI Taxonomy" id="8319"/>
    <lineage>
        <taxon>Eukaryota</taxon>
        <taxon>Metazoa</taxon>
        <taxon>Chordata</taxon>
        <taxon>Craniata</taxon>
        <taxon>Vertebrata</taxon>
        <taxon>Euteleostomi</taxon>
        <taxon>Amphibia</taxon>
        <taxon>Batrachia</taxon>
        <taxon>Caudata</taxon>
        <taxon>Salamandroidea</taxon>
        <taxon>Salamandridae</taxon>
        <taxon>Pleurodelinae</taxon>
        <taxon>Pleurodeles</taxon>
    </lineage>
</organism>
<dbReference type="EMBL" id="JANPWB010000010">
    <property type="protein sequence ID" value="KAJ1135765.1"/>
    <property type="molecule type" value="Genomic_DNA"/>
</dbReference>
<gene>
    <name evidence="1" type="ORF">NDU88_002196</name>
</gene>
<dbReference type="AlphaFoldDB" id="A0AAV7Q6F0"/>
<sequence>MTRGVREYRHMALKVIHQGALKLGQPGSERSLLVLKLKKLQQITSLHKYLSDHDSLDVAGKPFADKVEEFEKQALAEESALRAGEQWGMRRTAMADDRAMLIGIFAQKKEEALGSLSQT</sequence>
<proteinExistence type="predicted"/>
<protein>
    <submittedName>
        <fullName evidence="1">Uncharacterized protein</fullName>
    </submittedName>
</protein>